<dbReference type="InterPro" id="IPR006674">
    <property type="entry name" value="HD_domain"/>
</dbReference>
<dbReference type="InterPro" id="IPR026875">
    <property type="entry name" value="PHydrolase_assoc_dom"/>
</dbReference>
<dbReference type="Pfam" id="PF13286">
    <property type="entry name" value="HD_assoc"/>
    <property type="match status" value="1"/>
</dbReference>
<dbReference type="InterPro" id="IPR050135">
    <property type="entry name" value="dGTPase-like"/>
</dbReference>
<dbReference type="Gene3D" id="1.10.3210.10">
    <property type="entry name" value="Hypothetical protein af1432"/>
    <property type="match status" value="1"/>
</dbReference>
<dbReference type="SMART" id="SM00471">
    <property type="entry name" value="HDc"/>
    <property type="match status" value="1"/>
</dbReference>
<proteinExistence type="predicted"/>
<organism evidence="4 5">
    <name type="scientific">bacterium (Candidatus Blackallbacteria) CG17_big_fil_post_rev_8_21_14_2_50_48_46</name>
    <dbReference type="NCBI Taxonomy" id="2014261"/>
    <lineage>
        <taxon>Bacteria</taxon>
        <taxon>Candidatus Blackallbacteria</taxon>
    </lineage>
</organism>
<reference evidence="4 5" key="1">
    <citation type="submission" date="2017-09" db="EMBL/GenBank/DDBJ databases">
        <title>Depth-based differentiation of microbial function through sediment-hosted aquifers and enrichment of novel symbionts in the deep terrestrial subsurface.</title>
        <authorList>
            <person name="Probst A.J."/>
            <person name="Ladd B."/>
            <person name="Jarett J.K."/>
            <person name="Geller-Mcgrath D.E."/>
            <person name="Sieber C.M."/>
            <person name="Emerson J.B."/>
            <person name="Anantharaman K."/>
            <person name="Thomas B.C."/>
            <person name="Malmstrom R."/>
            <person name="Stieglmeier M."/>
            <person name="Klingl A."/>
            <person name="Woyke T."/>
            <person name="Ryan C.M."/>
            <person name="Banfield J.F."/>
        </authorList>
    </citation>
    <scope>NUCLEOTIDE SEQUENCE [LARGE SCALE GENOMIC DNA]</scope>
    <source>
        <strain evidence="4">CG17_big_fil_post_rev_8_21_14_2_50_48_46</strain>
    </source>
</reference>
<evidence type="ECO:0000256" key="2">
    <source>
        <dbReference type="SAM" id="MobiDB-lite"/>
    </source>
</evidence>
<dbReference type="GO" id="GO:0008832">
    <property type="term" value="F:dGTPase activity"/>
    <property type="evidence" value="ECO:0007669"/>
    <property type="project" value="TreeGrafter"/>
</dbReference>
<dbReference type="GO" id="GO:0006203">
    <property type="term" value="P:dGTP catabolic process"/>
    <property type="evidence" value="ECO:0007669"/>
    <property type="project" value="TreeGrafter"/>
</dbReference>
<accession>A0A2M7G269</accession>
<dbReference type="PANTHER" id="PTHR11373:SF32">
    <property type="entry name" value="DEOXYGUANOSINETRIPHOSPHATE TRIPHOSPHOHYDROLASE"/>
    <property type="match status" value="1"/>
</dbReference>
<feature type="compositionally biased region" description="Basic and acidic residues" evidence="2">
    <location>
        <begin position="7"/>
        <end position="27"/>
    </location>
</feature>
<evidence type="ECO:0000313" key="5">
    <source>
        <dbReference type="Proteomes" id="UP000231019"/>
    </source>
</evidence>
<dbReference type="SUPFAM" id="SSF109604">
    <property type="entry name" value="HD-domain/PDEase-like"/>
    <property type="match status" value="1"/>
</dbReference>
<evidence type="ECO:0000259" key="3">
    <source>
        <dbReference type="PROSITE" id="PS51831"/>
    </source>
</evidence>
<feature type="region of interest" description="Disordered" evidence="2">
    <location>
        <begin position="1"/>
        <end position="27"/>
    </location>
</feature>
<dbReference type="EMBL" id="PFFQ01000042">
    <property type="protein sequence ID" value="PIW15877.1"/>
    <property type="molecule type" value="Genomic_DNA"/>
</dbReference>
<dbReference type="NCBIfam" id="TIGR01353">
    <property type="entry name" value="dGTP_triPase"/>
    <property type="match status" value="1"/>
</dbReference>
<dbReference type="Pfam" id="PF01966">
    <property type="entry name" value="HD"/>
    <property type="match status" value="1"/>
</dbReference>
<gene>
    <name evidence="4" type="ORF">COW36_15520</name>
</gene>
<evidence type="ECO:0000256" key="1">
    <source>
        <dbReference type="ARBA" id="ARBA00022801"/>
    </source>
</evidence>
<dbReference type="PANTHER" id="PTHR11373">
    <property type="entry name" value="DEOXYNUCLEOSIDE TRIPHOSPHATE TRIPHOSPHOHYDROLASE"/>
    <property type="match status" value="1"/>
</dbReference>
<dbReference type="CDD" id="cd00077">
    <property type="entry name" value="HDc"/>
    <property type="match status" value="1"/>
</dbReference>
<dbReference type="Gene3D" id="1.10.3550.10">
    <property type="entry name" value="eoxyguanosinetriphosphate triphosphohydrolase domain-like"/>
    <property type="match status" value="1"/>
</dbReference>
<keyword evidence="1 4" id="KW-0378">Hydrolase</keyword>
<dbReference type="AlphaFoldDB" id="A0A2M7G269"/>
<dbReference type="InterPro" id="IPR027432">
    <property type="entry name" value="dGTP_triphosphohydrolase_C"/>
</dbReference>
<dbReference type="Proteomes" id="UP000231019">
    <property type="component" value="Unassembled WGS sequence"/>
</dbReference>
<name>A0A2M7G269_9BACT</name>
<dbReference type="InterPro" id="IPR003607">
    <property type="entry name" value="HD/PDEase_dom"/>
</dbReference>
<protein>
    <submittedName>
        <fullName evidence="4">Deoxyguanosinetriphosphate triphosphohydrolase</fullName>
    </submittedName>
</protein>
<evidence type="ECO:0000313" key="4">
    <source>
        <dbReference type="EMBL" id="PIW15877.1"/>
    </source>
</evidence>
<feature type="domain" description="HD" evidence="3">
    <location>
        <begin position="59"/>
        <end position="221"/>
    </location>
</feature>
<sequence>MPRYDRRHPEDLQRSDPDRDYREPSQKDRDRILFCSAFRRLAGVTQVVSVQEGHIFHNRLTHSLKVAQIARALALKLMQTDQETLSKLGGLDPNVAETAALAHDLGHPPFGHIAERKLNQLAQGVGLKDGFEGNAQSFRIVTKLAIRKEHFCGLNLSRASLNAILKYPWLYGQIGLRSTKKWGAYFTEQIDFDFARQGFENSPAKSLEAELMDWADDIAYSIHDVEDFYRANLIPLDRLVGSLRKGKNNRWEVLRGSETDLLLQAIFKRWDNEGMQAEFSSEESRENLKQSFVHIISQLSGIQQPYEGSHAQKALLRHFTSLHVSRYINAIKICDPEQNAGNLIQISEDALHEVKMLKELTWHYVMRRPALTAQKKGQVHIIETLFNVFHEAAGSNRRGDWDIFPFAYRERLENTEDSDERTRIVIDLIASMAEAQAVQMYQRLTGTSPGSMLMQIVY</sequence>
<dbReference type="InterPro" id="IPR006261">
    <property type="entry name" value="dGTPase"/>
</dbReference>
<comment type="caution">
    <text evidence="4">The sequence shown here is derived from an EMBL/GenBank/DDBJ whole genome shotgun (WGS) entry which is preliminary data.</text>
</comment>
<dbReference type="PROSITE" id="PS51831">
    <property type="entry name" value="HD"/>
    <property type="match status" value="1"/>
</dbReference>